<dbReference type="EMBL" id="CP022383">
    <property type="protein sequence ID" value="ATA78317.1"/>
    <property type="molecule type" value="Genomic_DNA"/>
</dbReference>
<name>A0A250F2T9_CAPSP</name>
<organism evidence="1 2">
    <name type="scientific">Capnocytophaga sputigena</name>
    <dbReference type="NCBI Taxonomy" id="1019"/>
    <lineage>
        <taxon>Bacteria</taxon>
        <taxon>Pseudomonadati</taxon>
        <taxon>Bacteroidota</taxon>
        <taxon>Flavobacteriia</taxon>
        <taxon>Flavobacteriales</taxon>
        <taxon>Flavobacteriaceae</taxon>
        <taxon>Capnocytophaga</taxon>
    </lineage>
</organism>
<sequence length="221" mass="26483">MNKIFFIIITLILLSCCNQQVQNEEEERDYPLIDYQRDSVYYLLDVRGDSEKEKLLVTREVMVQDSIFGGGENRENWRKAWKYADTLFDEETYFLYKVYIYENGDYRKITELIYNIADIAYPILRAGDFSSHHKVFSEMNLCRGYDTQYLKIVSIDNDDLNAKCINLSYVEGKWVRVSSEQLIYRDEKSIYCIDTTDCYDYTNERIEFSRLYYTNCIEKDK</sequence>
<dbReference type="AlphaFoldDB" id="A0A250F2T9"/>
<evidence type="ECO:0008006" key="3">
    <source>
        <dbReference type="Google" id="ProtNLM"/>
    </source>
</evidence>
<protein>
    <recommendedName>
        <fullName evidence="3">Lipoprotein</fullName>
    </recommendedName>
</protein>
<accession>A0A250F2T9</accession>
<dbReference type="PROSITE" id="PS51257">
    <property type="entry name" value="PROKAR_LIPOPROTEIN"/>
    <property type="match status" value="1"/>
</dbReference>
<evidence type="ECO:0000313" key="2">
    <source>
        <dbReference type="Proteomes" id="UP000217334"/>
    </source>
</evidence>
<dbReference type="Proteomes" id="UP000217334">
    <property type="component" value="Chromosome"/>
</dbReference>
<gene>
    <name evidence="1" type="ORF">CGC59_00925</name>
</gene>
<reference evidence="2" key="1">
    <citation type="submission" date="2017-06" db="EMBL/GenBank/DDBJ databases">
        <title>Capnocytophaga spp. assemblies.</title>
        <authorList>
            <person name="Gulvik C.A."/>
        </authorList>
    </citation>
    <scope>NUCLEOTIDE SEQUENCE [LARGE SCALE GENOMIC DNA]</scope>
    <source>
        <strain evidence="2">H4486</strain>
    </source>
</reference>
<dbReference type="RefSeq" id="WP_095900542.1">
    <property type="nucleotide sequence ID" value="NZ_CALGFZ010000080.1"/>
</dbReference>
<proteinExistence type="predicted"/>
<evidence type="ECO:0000313" key="1">
    <source>
        <dbReference type="EMBL" id="ATA78317.1"/>
    </source>
</evidence>